<proteinExistence type="predicted"/>
<gene>
    <name evidence="2" type="ORF">P1P91_14315</name>
</gene>
<dbReference type="Pfam" id="PF04338">
    <property type="entry name" value="DUF481"/>
    <property type="match status" value="1"/>
</dbReference>
<dbReference type="Proteomes" id="UP001301869">
    <property type="component" value="Chromosome"/>
</dbReference>
<keyword evidence="3" id="KW-1185">Reference proteome</keyword>
<evidence type="ECO:0000313" key="2">
    <source>
        <dbReference type="EMBL" id="WNK19980.1"/>
    </source>
</evidence>
<evidence type="ECO:0000256" key="1">
    <source>
        <dbReference type="SAM" id="MobiDB-lite"/>
    </source>
</evidence>
<sequence length="333" mass="38145">MPPRISTLLFTPFHGLAPCFSVLLCWLVSSPLWADTLWLENGDRITGKVIEKTATRWRVDTGYAGEIDIDAERVERVALDEPPAPSIKVANALGFATQPKPPDPETAREKAASSPTERPFTASGGVDIALEYDHSTADTQELELDVRQRIETGHWRHSWRAGYHREYRDGKRRKNDWHLAYSPKRFFAPQRFWQGRLSSNRDWGEALERRFSIGAGPGYQLWDNERGAFSLSALLTRNRYEYANVGDENFQAGVLQWQFNRYLWDQLFEVYANGRAGRALSRGTSFLLDTESGLRYPFTEWASLQMSVETDWVENSVEDLNDTTYNLGIGLNW</sequence>
<feature type="compositionally biased region" description="Basic and acidic residues" evidence="1">
    <location>
        <begin position="102"/>
        <end position="111"/>
    </location>
</feature>
<evidence type="ECO:0000313" key="3">
    <source>
        <dbReference type="Proteomes" id="UP001301869"/>
    </source>
</evidence>
<protein>
    <submittedName>
        <fullName evidence="2">DUF481 domain-containing protein</fullName>
    </submittedName>
</protein>
<name>A0ABY9YYN7_9GAMM</name>
<accession>A0ABY9YYN7</accession>
<dbReference type="InterPro" id="IPR007433">
    <property type="entry name" value="DUF481"/>
</dbReference>
<reference evidence="2 3" key="1">
    <citation type="submission" date="2023-03" db="EMBL/GenBank/DDBJ databases">
        <title>Halomonas sp. nov., isolated from Korean tranditional fermented seafood 'Jeotgal'.</title>
        <authorList>
            <person name="Kim B."/>
            <person name="Shin N.-R."/>
        </authorList>
    </citation>
    <scope>NUCLEOTIDE SEQUENCE [LARGE SCALE GENOMIC DNA]</scope>
    <source>
        <strain evidence="2 3">SG2L-4</strain>
    </source>
</reference>
<dbReference type="EMBL" id="CP119391">
    <property type="protein sequence ID" value="WNK19980.1"/>
    <property type="molecule type" value="Genomic_DNA"/>
</dbReference>
<organism evidence="2 3">
    <name type="scientific">Halomonas piscis</name>
    <dbReference type="NCBI Taxonomy" id="3031727"/>
    <lineage>
        <taxon>Bacteria</taxon>
        <taxon>Pseudomonadati</taxon>
        <taxon>Pseudomonadota</taxon>
        <taxon>Gammaproteobacteria</taxon>
        <taxon>Oceanospirillales</taxon>
        <taxon>Halomonadaceae</taxon>
        <taxon>Halomonas</taxon>
    </lineage>
</organism>
<dbReference type="RefSeq" id="WP_311883479.1">
    <property type="nucleotide sequence ID" value="NZ_CP119391.1"/>
</dbReference>
<feature type="region of interest" description="Disordered" evidence="1">
    <location>
        <begin position="91"/>
        <end position="122"/>
    </location>
</feature>